<name>A0AAE0P5J1_9PEZI</name>
<protein>
    <recommendedName>
        <fullName evidence="1">F-box domain-containing protein</fullName>
    </recommendedName>
</protein>
<dbReference type="Pfam" id="PF12937">
    <property type="entry name" value="F-box-like"/>
    <property type="match status" value="1"/>
</dbReference>
<dbReference type="EMBL" id="JAULSW010000001">
    <property type="protein sequence ID" value="KAK3393647.1"/>
    <property type="molecule type" value="Genomic_DNA"/>
</dbReference>
<dbReference type="PROSITE" id="PS50181">
    <property type="entry name" value="FBOX"/>
    <property type="match status" value="1"/>
</dbReference>
<organism evidence="2 3">
    <name type="scientific">Podospora didyma</name>
    <dbReference type="NCBI Taxonomy" id="330526"/>
    <lineage>
        <taxon>Eukaryota</taxon>
        <taxon>Fungi</taxon>
        <taxon>Dikarya</taxon>
        <taxon>Ascomycota</taxon>
        <taxon>Pezizomycotina</taxon>
        <taxon>Sordariomycetes</taxon>
        <taxon>Sordariomycetidae</taxon>
        <taxon>Sordariales</taxon>
        <taxon>Podosporaceae</taxon>
        <taxon>Podospora</taxon>
    </lineage>
</organism>
<reference evidence="2" key="1">
    <citation type="journal article" date="2023" name="Mol. Phylogenet. Evol.">
        <title>Genome-scale phylogeny and comparative genomics of the fungal order Sordariales.</title>
        <authorList>
            <person name="Hensen N."/>
            <person name="Bonometti L."/>
            <person name="Westerberg I."/>
            <person name="Brannstrom I.O."/>
            <person name="Guillou S."/>
            <person name="Cros-Aarteil S."/>
            <person name="Calhoun S."/>
            <person name="Haridas S."/>
            <person name="Kuo A."/>
            <person name="Mondo S."/>
            <person name="Pangilinan J."/>
            <person name="Riley R."/>
            <person name="LaButti K."/>
            <person name="Andreopoulos B."/>
            <person name="Lipzen A."/>
            <person name="Chen C."/>
            <person name="Yan M."/>
            <person name="Daum C."/>
            <person name="Ng V."/>
            <person name="Clum A."/>
            <person name="Steindorff A."/>
            <person name="Ohm R.A."/>
            <person name="Martin F."/>
            <person name="Silar P."/>
            <person name="Natvig D.O."/>
            <person name="Lalanne C."/>
            <person name="Gautier V."/>
            <person name="Ament-Velasquez S.L."/>
            <person name="Kruys A."/>
            <person name="Hutchinson M.I."/>
            <person name="Powell A.J."/>
            <person name="Barry K."/>
            <person name="Miller A.N."/>
            <person name="Grigoriev I.V."/>
            <person name="Debuchy R."/>
            <person name="Gladieux P."/>
            <person name="Hiltunen Thoren M."/>
            <person name="Johannesson H."/>
        </authorList>
    </citation>
    <scope>NUCLEOTIDE SEQUENCE</scope>
    <source>
        <strain evidence="2">CBS 232.78</strain>
    </source>
</reference>
<keyword evidence="3" id="KW-1185">Reference proteome</keyword>
<dbReference type="PANTHER" id="PTHR13252">
    <property type="entry name" value="F-BOX ONLY PROTEIN 28"/>
    <property type="match status" value="1"/>
</dbReference>
<accession>A0AAE0P5J1</accession>
<dbReference type="PANTHER" id="PTHR13252:SF9">
    <property type="entry name" value="F-BOX ONLY PROTEIN 28"/>
    <property type="match status" value="1"/>
</dbReference>
<proteinExistence type="predicted"/>
<dbReference type="Proteomes" id="UP001285441">
    <property type="component" value="Unassembled WGS sequence"/>
</dbReference>
<dbReference type="SMART" id="SM00256">
    <property type="entry name" value="FBOX"/>
    <property type="match status" value="1"/>
</dbReference>
<reference evidence="2" key="2">
    <citation type="submission" date="2023-06" db="EMBL/GenBank/DDBJ databases">
        <authorList>
            <consortium name="Lawrence Berkeley National Laboratory"/>
            <person name="Haridas S."/>
            <person name="Hensen N."/>
            <person name="Bonometti L."/>
            <person name="Westerberg I."/>
            <person name="Brannstrom I.O."/>
            <person name="Guillou S."/>
            <person name="Cros-Aarteil S."/>
            <person name="Calhoun S."/>
            <person name="Kuo A."/>
            <person name="Mondo S."/>
            <person name="Pangilinan J."/>
            <person name="Riley R."/>
            <person name="LaButti K."/>
            <person name="Andreopoulos B."/>
            <person name="Lipzen A."/>
            <person name="Chen C."/>
            <person name="Yanf M."/>
            <person name="Daum C."/>
            <person name="Ng V."/>
            <person name="Clum A."/>
            <person name="Steindorff A."/>
            <person name="Ohm R."/>
            <person name="Martin F."/>
            <person name="Silar P."/>
            <person name="Natvig D."/>
            <person name="Lalanne C."/>
            <person name="Gautier V."/>
            <person name="Ament-velasquez S.L."/>
            <person name="Kruys A."/>
            <person name="Hutchinson M.I."/>
            <person name="Powell A.J."/>
            <person name="Barry K."/>
            <person name="Miller A.N."/>
            <person name="Grigoriev I.V."/>
            <person name="Debuchy R."/>
            <person name="Gladieux P."/>
            <person name="Thoren M.H."/>
            <person name="Johannesson H."/>
        </authorList>
    </citation>
    <scope>NUCLEOTIDE SEQUENCE</scope>
    <source>
        <strain evidence="2">CBS 232.78</strain>
    </source>
</reference>
<evidence type="ECO:0000313" key="2">
    <source>
        <dbReference type="EMBL" id="KAK3393647.1"/>
    </source>
</evidence>
<dbReference type="AlphaFoldDB" id="A0AAE0P5J1"/>
<sequence>MTTPGQAAGLSMLPGEILLHIISFLEPHQTTNLQLVSKGFRNLARDDNFWRSRCLQESTFIQAVEHSRLFRQKAVEPSALDSPQQGIVGSYPSSNSNIPIDDGAVGGTPATVLVRTHLPRSTEARERERVRIMANWDPSFPSEHVSWYEEYIQRHGPVVINWLEQSDIRDSSGTELLEARGVALYRPDSPQGNEDSCIETLLAVSPLDDGSVCLWDVNGTKGKRGAIVAKSRAGILFIDGPGADNSRRSKRVDSGVTECVSVDSHQHRAYFAVQGHLIEVDLRRLSVVGCESFPFSISALSAANPTVPLTVGTSLGIYLHDSRTRKTTRNDPFETIDDFDRMGANDFYQRTLRRIFDDEPLPPYAPLAQPGPLSILHLERPGLADLSDDIYVAGRFSNILHYDRRTFPSIKDTIYSGARLCSLASLPYPFSVLDNELRRRGQMSLDQVENSKTSAGGRTLIACGEYNTKGSLEVAQRAVRRGVHLCINARVR</sequence>
<dbReference type="InterPro" id="IPR001810">
    <property type="entry name" value="F-box_dom"/>
</dbReference>
<dbReference type="InterPro" id="IPR039719">
    <property type="entry name" value="FBXO28"/>
</dbReference>
<feature type="domain" description="F-box" evidence="1">
    <location>
        <begin position="7"/>
        <end position="53"/>
    </location>
</feature>
<dbReference type="GO" id="GO:0000209">
    <property type="term" value="P:protein polyubiquitination"/>
    <property type="evidence" value="ECO:0007669"/>
    <property type="project" value="TreeGrafter"/>
</dbReference>
<gene>
    <name evidence="2" type="ORF">B0H63DRAFT_22696</name>
</gene>
<dbReference type="Gene3D" id="1.20.1280.50">
    <property type="match status" value="1"/>
</dbReference>
<evidence type="ECO:0000259" key="1">
    <source>
        <dbReference type="PROSITE" id="PS50181"/>
    </source>
</evidence>
<comment type="caution">
    <text evidence="2">The sequence shown here is derived from an EMBL/GenBank/DDBJ whole genome shotgun (WGS) entry which is preliminary data.</text>
</comment>
<dbReference type="InterPro" id="IPR036047">
    <property type="entry name" value="F-box-like_dom_sf"/>
</dbReference>
<dbReference type="SUPFAM" id="SSF81383">
    <property type="entry name" value="F-box domain"/>
    <property type="match status" value="1"/>
</dbReference>
<evidence type="ECO:0000313" key="3">
    <source>
        <dbReference type="Proteomes" id="UP001285441"/>
    </source>
</evidence>